<evidence type="ECO:0000256" key="3">
    <source>
        <dbReference type="ARBA" id="ARBA00022793"/>
    </source>
</evidence>
<keyword evidence="5 7" id="KW-0456">Lyase</keyword>
<comment type="cofactor">
    <cofactor evidence="1 6 7">
        <name>pyridoxal 5'-phosphate</name>
        <dbReference type="ChEBI" id="CHEBI:597326"/>
    </cofactor>
</comment>
<keyword evidence="3" id="KW-0210">Decarboxylase</keyword>
<dbReference type="Proteomes" id="UP001139344">
    <property type="component" value="Unassembled WGS sequence"/>
</dbReference>
<dbReference type="Gene3D" id="3.40.640.10">
    <property type="entry name" value="Type I PLP-dependent aspartate aminotransferase-like (Major domain)"/>
    <property type="match status" value="1"/>
</dbReference>
<feature type="modified residue" description="N6-(pyridoxal phosphate)lysine" evidence="6">
    <location>
        <position position="303"/>
    </location>
</feature>
<sequence>MIERIKELEKISRLLSPSPEQKENWNAQVLQYSANFLKNIEQDKAYYHSEEKGKGIYKFDISEEPTEIDSLIKAVEGNIDRVGINPASGGYLGYIPGGGIYPSALGDYMAAVSNRYAGVFYAAPGAVRLENMLLRWMCRLMGFPENSAGNLTSGGSIANLIAIVTAREAQNLKARDFERAVIYLSEQAHHSIQKAIRIAGLSEAVLRYVPMDENLKISANELEKTIIDDRKKGLIPFFIIASVGTTNTGAVDPINDIADIAEKYGLWFHIDAAYGGFFKLVPQMRDKFVGVERADSIILDPHKSLFLPFGTGAVLIKQKEALLEVHHYLADYMQDTRAENEEISPADISPELTKHFRGMRLWLPLKLFGLKPFRAALEEKIYLARYFHREIQKIEGFEVGPAPQLSVSMFRYIPAKGDANSFNKKLLEDIQKDGRIFLSSTSINGVFWIRVAVLVYRAHLAQIQLLLEILKRKKDSSGL</sequence>
<keyword evidence="8" id="KW-0032">Aminotransferase</keyword>
<dbReference type="InterPro" id="IPR015422">
    <property type="entry name" value="PyrdxlP-dep_Trfase_small"/>
</dbReference>
<proteinExistence type="inferred from homology"/>
<organism evidence="8 9">
    <name type="scientific">Christiangramia crocea</name>
    <dbReference type="NCBI Taxonomy" id="2904124"/>
    <lineage>
        <taxon>Bacteria</taxon>
        <taxon>Pseudomonadati</taxon>
        <taxon>Bacteroidota</taxon>
        <taxon>Flavobacteriia</taxon>
        <taxon>Flavobacteriales</taxon>
        <taxon>Flavobacteriaceae</taxon>
        <taxon>Christiangramia</taxon>
    </lineage>
</organism>
<reference evidence="8" key="1">
    <citation type="submission" date="2021-12" db="EMBL/GenBank/DDBJ databases">
        <title>Description of Gramella crocea sp. nov., a new bacterium isolated from activated sludge.</title>
        <authorList>
            <person name="Zhang X."/>
        </authorList>
    </citation>
    <scope>NUCLEOTIDE SEQUENCE</scope>
    <source>
        <strain evidence="8">YB25</strain>
    </source>
</reference>
<dbReference type="PANTHER" id="PTHR11999">
    <property type="entry name" value="GROUP II PYRIDOXAL-5-PHOSPHATE DECARBOXYLASE"/>
    <property type="match status" value="1"/>
</dbReference>
<dbReference type="GO" id="GO:0005737">
    <property type="term" value="C:cytoplasm"/>
    <property type="evidence" value="ECO:0007669"/>
    <property type="project" value="TreeGrafter"/>
</dbReference>
<dbReference type="Gene3D" id="3.90.1150.10">
    <property type="entry name" value="Aspartate Aminotransferase, domain 1"/>
    <property type="match status" value="1"/>
</dbReference>
<name>A0A9X2A7L4_9FLAO</name>
<dbReference type="Gene3D" id="3.90.1150.170">
    <property type="match status" value="1"/>
</dbReference>
<dbReference type="GO" id="GO:0006520">
    <property type="term" value="P:amino acid metabolic process"/>
    <property type="evidence" value="ECO:0007669"/>
    <property type="project" value="InterPro"/>
</dbReference>
<dbReference type="PRINTS" id="PR00800">
    <property type="entry name" value="YHDCRBOXLASE"/>
</dbReference>
<evidence type="ECO:0000313" key="9">
    <source>
        <dbReference type="Proteomes" id="UP001139344"/>
    </source>
</evidence>
<dbReference type="GO" id="GO:0019752">
    <property type="term" value="P:carboxylic acid metabolic process"/>
    <property type="evidence" value="ECO:0007669"/>
    <property type="project" value="InterPro"/>
</dbReference>
<protein>
    <submittedName>
        <fullName evidence="8">Aminotransferase class V-fold PLP-dependent enzyme</fullName>
    </submittedName>
</protein>
<comment type="similarity">
    <text evidence="2 7">Belongs to the group II decarboxylase family.</text>
</comment>
<dbReference type="SUPFAM" id="SSF53383">
    <property type="entry name" value="PLP-dependent transferases"/>
    <property type="match status" value="1"/>
</dbReference>
<keyword evidence="9" id="KW-1185">Reference proteome</keyword>
<dbReference type="PANTHER" id="PTHR11999:SF70">
    <property type="entry name" value="MIP05841P"/>
    <property type="match status" value="1"/>
</dbReference>
<evidence type="ECO:0000256" key="7">
    <source>
        <dbReference type="RuleBase" id="RU000382"/>
    </source>
</evidence>
<accession>A0A9X2A7L4</accession>
<gene>
    <name evidence="8" type="ORF">LU635_04670</name>
</gene>
<dbReference type="GO" id="GO:0030170">
    <property type="term" value="F:pyridoxal phosphate binding"/>
    <property type="evidence" value="ECO:0007669"/>
    <property type="project" value="InterPro"/>
</dbReference>
<evidence type="ECO:0000256" key="4">
    <source>
        <dbReference type="ARBA" id="ARBA00022898"/>
    </source>
</evidence>
<dbReference type="GO" id="GO:0016831">
    <property type="term" value="F:carboxy-lyase activity"/>
    <property type="evidence" value="ECO:0007669"/>
    <property type="project" value="UniProtKB-KW"/>
</dbReference>
<evidence type="ECO:0000256" key="2">
    <source>
        <dbReference type="ARBA" id="ARBA00009533"/>
    </source>
</evidence>
<dbReference type="EMBL" id="JAJSON010000013">
    <property type="protein sequence ID" value="MCG9970923.1"/>
    <property type="molecule type" value="Genomic_DNA"/>
</dbReference>
<dbReference type="InterPro" id="IPR015424">
    <property type="entry name" value="PyrdxlP-dep_Trfase"/>
</dbReference>
<dbReference type="RefSeq" id="WP_240096712.1">
    <property type="nucleotide sequence ID" value="NZ_JAJSON010000013.1"/>
</dbReference>
<evidence type="ECO:0000256" key="6">
    <source>
        <dbReference type="PIRSR" id="PIRSR602129-50"/>
    </source>
</evidence>
<evidence type="ECO:0000313" key="8">
    <source>
        <dbReference type="EMBL" id="MCG9970923.1"/>
    </source>
</evidence>
<dbReference type="AlphaFoldDB" id="A0A9X2A7L4"/>
<keyword evidence="4 6" id="KW-0663">Pyridoxal phosphate</keyword>
<dbReference type="InterPro" id="IPR002129">
    <property type="entry name" value="PyrdxlP-dep_de-COase"/>
</dbReference>
<dbReference type="InterPro" id="IPR010977">
    <property type="entry name" value="Aromatic_deC"/>
</dbReference>
<dbReference type="GO" id="GO:0008483">
    <property type="term" value="F:transaminase activity"/>
    <property type="evidence" value="ECO:0007669"/>
    <property type="project" value="UniProtKB-KW"/>
</dbReference>
<dbReference type="Pfam" id="PF00282">
    <property type="entry name" value="Pyridoxal_deC"/>
    <property type="match status" value="1"/>
</dbReference>
<dbReference type="InterPro" id="IPR015421">
    <property type="entry name" value="PyrdxlP-dep_Trfase_major"/>
</dbReference>
<evidence type="ECO:0000256" key="1">
    <source>
        <dbReference type="ARBA" id="ARBA00001933"/>
    </source>
</evidence>
<comment type="caution">
    <text evidence="8">The sequence shown here is derived from an EMBL/GenBank/DDBJ whole genome shotgun (WGS) entry which is preliminary data.</text>
</comment>
<evidence type="ECO:0000256" key="5">
    <source>
        <dbReference type="ARBA" id="ARBA00023239"/>
    </source>
</evidence>
<keyword evidence="8" id="KW-0808">Transferase</keyword>